<gene>
    <name evidence="6" type="primary">SNX16_1</name>
    <name evidence="6" type="ORF">OS493_017806</name>
</gene>
<proteinExistence type="predicted"/>
<dbReference type="GO" id="GO:0008333">
    <property type="term" value="P:endosome to lysosome transport"/>
    <property type="evidence" value="ECO:0007669"/>
    <property type="project" value="TreeGrafter"/>
</dbReference>
<feature type="domain" description="PX" evidence="5">
    <location>
        <begin position="24"/>
        <end position="137"/>
    </location>
</feature>
<accession>A0A9W9ZCN2</accession>
<organism evidence="6 7">
    <name type="scientific">Desmophyllum pertusum</name>
    <dbReference type="NCBI Taxonomy" id="174260"/>
    <lineage>
        <taxon>Eukaryota</taxon>
        <taxon>Metazoa</taxon>
        <taxon>Cnidaria</taxon>
        <taxon>Anthozoa</taxon>
        <taxon>Hexacorallia</taxon>
        <taxon>Scleractinia</taxon>
        <taxon>Caryophylliina</taxon>
        <taxon>Caryophylliidae</taxon>
        <taxon>Desmophyllum</taxon>
    </lineage>
</organism>
<keyword evidence="3" id="KW-0175">Coiled coil</keyword>
<evidence type="ECO:0000259" key="5">
    <source>
        <dbReference type="PROSITE" id="PS50195"/>
    </source>
</evidence>
<comment type="subcellular location">
    <subcellularLocation>
        <location evidence="1">Cytoplasm</location>
    </subcellularLocation>
</comment>
<dbReference type="OrthoDB" id="76516at2759"/>
<dbReference type="Proteomes" id="UP001163046">
    <property type="component" value="Unassembled WGS sequence"/>
</dbReference>
<keyword evidence="2" id="KW-0963">Cytoplasm</keyword>
<dbReference type="PANTHER" id="PTHR22999:SF23">
    <property type="entry name" value="SORTING NEXIN-16"/>
    <property type="match status" value="1"/>
</dbReference>
<evidence type="ECO:0000256" key="2">
    <source>
        <dbReference type="ARBA" id="ARBA00022490"/>
    </source>
</evidence>
<feature type="region of interest" description="Disordered" evidence="4">
    <location>
        <begin position="237"/>
        <end position="313"/>
    </location>
</feature>
<evidence type="ECO:0000313" key="6">
    <source>
        <dbReference type="EMBL" id="KAJ7379293.1"/>
    </source>
</evidence>
<dbReference type="InterPro" id="IPR001683">
    <property type="entry name" value="PX_dom"/>
</dbReference>
<dbReference type="GO" id="GO:0005770">
    <property type="term" value="C:late endosome"/>
    <property type="evidence" value="ECO:0007669"/>
    <property type="project" value="TreeGrafter"/>
</dbReference>
<dbReference type="Gene3D" id="3.30.1520.10">
    <property type="entry name" value="Phox-like domain"/>
    <property type="match status" value="1"/>
</dbReference>
<dbReference type="PROSITE" id="PS50195">
    <property type="entry name" value="PX"/>
    <property type="match status" value="1"/>
</dbReference>
<dbReference type="GO" id="GO:0045022">
    <property type="term" value="P:early endosome to late endosome transport"/>
    <property type="evidence" value="ECO:0007669"/>
    <property type="project" value="TreeGrafter"/>
</dbReference>
<dbReference type="AlphaFoldDB" id="A0A9W9ZCN2"/>
<sequence>MAEETSKDSDDNEYKFESFQTIEELDIHAPIVGYEVVEARKRFTVYQIFVQLGSERNWHVFRRYSDFVRMDEGLRKLFSDFHGILPPKKYVGDNFDPTFIEMRKLGLQEYIDNVIIRQDAISAQPVVEFFCFDDPPGPYDSIEESRAFIETLEDTVNDMRNRQNELASEIRLVKSQLRQSQAQKQALLIALRSERVLNGKPSHDNDDTQLMSEYSRLPEVAQLNDFKHFSRSNLRINEETSRQTHRLRSNRFPTSTTASQWDIRVETAEGLQAKRTPSLAGRRTRSTSDLSHPRNYRKRNSTHLPSKSGSRGNLTLLDKFMTQSTEALQFIRNSVRQKLGPTEDTESTTAAND</sequence>
<comment type="caution">
    <text evidence="6">The sequence shown here is derived from an EMBL/GenBank/DDBJ whole genome shotgun (WGS) entry which is preliminary data.</text>
</comment>
<evidence type="ECO:0000313" key="7">
    <source>
        <dbReference type="Proteomes" id="UP001163046"/>
    </source>
</evidence>
<evidence type="ECO:0000256" key="3">
    <source>
        <dbReference type="SAM" id="Coils"/>
    </source>
</evidence>
<dbReference type="InterPro" id="IPR051837">
    <property type="entry name" value="SortingNexin/PXDomain-PKLike"/>
</dbReference>
<dbReference type="SUPFAM" id="SSF64268">
    <property type="entry name" value="PX domain"/>
    <property type="match status" value="1"/>
</dbReference>
<keyword evidence="7" id="KW-1185">Reference proteome</keyword>
<feature type="compositionally biased region" description="Polar residues" evidence="4">
    <location>
        <begin position="251"/>
        <end position="260"/>
    </location>
</feature>
<dbReference type="GO" id="GO:0006622">
    <property type="term" value="P:protein targeting to lysosome"/>
    <property type="evidence" value="ECO:0007669"/>
    <property type="project" value="TreeGrafter"/>
</dbReference>
<dbReference type="InterPro" id="IPR036871">
    <property type="entry name" value="PX_dom_sf"/>
</dbReference>
<dbReference type="Pfam" id="PF00787">
    <property type="entry name" value="PX"/>
    <property type="match status" value="1"/>
</dbReference>
<evidence type="ECO:0000256" key="4">
    <source>
        <dbReference type="SAM" id="MobiDB-lite"/>
    </source>
</evidence>
<feature type="coiled-coil region" evidence="3">
    <location>
        <begin position="142"/>
        <end position="169"/>
    </location>
</feature>
<reference evidence="6" key="1">
    <citation type="submission" date="2023-01" db="EMBL/GenBank/DDBJ databases">
        <title>Genome assembly of the deep-sea coral Lophelia pertusa.</title>
        <authorList>
            <person name="Herrera S."/>
            <person name="Cordes E."/>
        </authorList>
    </citation>
    <scope>NUCLEOTIDE SEQUENCE</scope>
    <source>
        <strain evidence="6">USNM1676648</strain>
        <tissue evidence="6">Polyp</tissue>
    </source>
</reference>
<dbReference type="SMART" id="SM00312">
    <property type="entry name" value="PX"/>
    <property type="match status" value="1"/>
</dbReference>
<dbReference type="GO" id="GO:0005769">
    <property type="term" value="C:early endosome"/>
    <property type="evidence" value="ECO:0007669"/>
    <property type="project" value="TreeGrafter"/>
</dbReference>
<evidence type="ECO:0000256" key="1">
    <source>
        <dbReference type="ARBA" id="ARBA00004496"/>
    </source>
</evidence>
<feature type="compositionally biased region" description="Polar residues" evidence="4">
    <location>
        <begin position="302"/>
        <end position="313"/>
    </location>
</feature>
<dbReference type="EMBL" id="MU826359">
    <property type="protein sequence ID" value="KAJ7379293.1"/>
    <property type="molecule type" value="Genomic_DNA"/>
</dbReference>
<dbReference type="PANTHER" id="PTHR22999">
    <property type="entry name" value="PX SERINE/THREONINE KINASE PXK"/>
    <property type="match status" value="1"/>
</dbReference>
<name>A0A9W9ZCN2_9CNID</name>
<dbReference type="GO" id="GO:0035091">
    <property type="term" value="F:phosphatidylinositol binding"/>
    <property type="evidence" value="ECO:0007669"/>
    <property type="project" value="InterPro"/>
</dbReference>
<protein>
    <submittedName>
        <fullName evidence="6">Sorting nexin-16</fullName>
    </submittedName>
</protein>